<evidence type="ECO:0000313" key="3">
    <source>
        <dbReference type="Proteomes" id="UP001208656"/>
    </source>
</evidence>
<keyword evidence="1" id="KW-1133">Transmembrane helix</keyword>
<dbReference type="Proteomes" id="UP001208656">
    <property type="component" value="Unassembled WGS sequence"/>
</dbReference>
<proteinExistence type="predicted"/>
<dbReference type="InterPro" id="IPR020138">
    <property type="entry name" value="Uncharacterised_YqzF"/>
</dbReference>
<dbReference type="EMBL" id="JAOUSE010000013">
    <property type="protein sequence ID" value="MCU9594104.1"/>
    <property type="molecule type" value="Genomic_DNA"/>
</dbReference>
<evidence type="ECO:0000256" key="1">
    <source>
        <dbReference type="SAM" id="Phobius"/>
    </source>
</evidence>
<keyword evidence="1" id="KW-0472">Membrane</keyword>
<reference evidence="2 3" key="1">
    <citation type="submission" date="2022-10" db="EMBL/GenBank/DDBJ databases">
        <title>Description of Fervidibacillus gen. nov. in the family Fervidibacillaceae fam. nov. with two species, Fervidibacillus albus sp. nov., and Fervidibacillus halotolerans sp. nov., isolated from tidal flat sediments.</title>
        <authorList>
            <person name="Kwon K.K."/>
            <person name="Yang S.-H."/>
        </authorList>
    </citation>
    <scope>NUCLEOTIDE SEQUENCE [LARGE SCALE GENOMIC DNA]</scope>
    <source>
        <strain evidence="2 3">DSM 23332</strain>
    </source>
</reference>
<comment type="caution">
    <text evidence="2">The sequence shown here is derived from an EMBL/GenBank/DDBJ whole genome shotgun (WGS) entry which is preliminary data.</text>
</comment>
<keyword evidence="1" id="KW-0812">Transmembrane</keyword>
<protein>
    <submittedName>
        <fullName evidence="2">DUF2627 domain-containing protein</fullName>
    </submittedName>
</protein>
<sequence length="78" mass="9288">MERLFAFLLLLIPGLMATLGIKYIRDTMFNELQWPFPLLWVQAFSGFIMVILGIAFIGGFIYHRDKKRQRVKKRRLSR</sequence>
<evidence type="ECO:0000313" key="2">
    <source>
        <dbReference type="EMBL" id="MCU9594104.1"/>
    </source>
</evidence>
<organism evidence="2 3">
    <name type="scientific">Pallidibacillus thermolactis</name>
    <dbReference type="NCBI Taxonomy" id="251051"/>
    <lineage>
        <taxon>Bacteria</taxon>
        <taxon>Bacillati</taxon>
        <taxon>Bacillota</taxon>
        <taxon>Bacilli</taxon>
        <taxon>Bacillales</taxon>
        <taxon>Bacillaceae</taxon>
        <taxon>Pallidibacillus</taxon>
    </lineage>
</organism>
<keyword evidence="3" id="KW-1185">Reference proteome</keyword>
<gene>
    <name evidence="2" type="ORF">OEV82_06515</name>
</gene>
<accession>A0ABT2WHF8</accession>
<dbReference type="RefSeq" id="WP_173658314.1">
    <property type="nucleotide sequence ID" value="NZ_JAOUSE010000013.1"/>
</dbReference>
<feature type="transmembrane region" description="Helical" evidence="1">
    <location>
        <begin position="39"/>
        <end position="62"/>
    </location>
</feature>
<name>A0ABT2WHF8_9BACI</name>
<dbReference type="Pfam" id="PF11118">
    <property type="entry name" value="DUF2627"/>
    <property type="match status" value="1"/>
</dbReference>